<dbReference type="Pfam" id="PF01869">
    <property type="entry name" value="BcrAD_BadFG"/>
    <property type="match status" value="1"/>
</dbReference>
<dbReference type="SUPFAM" id="SSF53067">
    <property type="entry name" value="Actin-like ATPase domain"/>
    <property type="match status" value="1"/>
</dbReference>
<name>A0A9X2E947_9NOCA</name>
<dbReference type="InterPro" id="IPR043129">
    <property type="entry name" value="ATPase_NBD"/>
</dbReference>
<dbReference type="AlphaFoldDB" id="A0A9X2E947"/>
<dbReference type="InterPro" id="IPR002731">
    <property type="entry name" value="ATPase_BadF"/>
</dbReference>
<evidence type="ECO:0000259" key="1">
    <source>
        <dbReference type="Pfam" id="PF01869"/>
    </source>
</evidence>
<evidence type="ECO:0000313" key="3">
    <source>
        <dbReference type="Proteomes" id="UP001139157"/>
    </source>
</evidence>
<evidence type="ECO:0000313" key="2">
    <source>
        <dbReference type="EMBL" id="MCM6776417.1"/>
    </source>
</evidence>
<dbReference type="InterPro" id="IPR052519">
    <property type="entry name" value="Euk-type_GlcNAc_Kinase"/>
</dbReference>
<feature type="domain" description="ATPase BadF/BadG/BcrA/BcrD type" evidence="1">
    <location>
        <begin position="8"/>
        <end position="293"/>
    </location>
</feature>
<sequence>MSRPVLAVDLGKTNCRSSLRIDGREVRTTKAAGTRGLADADGGPAAYRAIRRIVDETNDFPKPFDVSIGAAGAWSAPTAAAELADRLAELPDVAAVAVTSDAVTAHVGALGGNPGVVLSIGTGVVATAVDEGGELVRIDGWGPLLGDEGGGAWIGLMGLRAALRAFDGRGPRTALAEEAVEEYGVPLSDLPYYLGRHDNPPLLTARFAPVVALAAETDPVAAEIMAEAARALAATALAAAARSGLRAPVPCAIIGGLINLGAALLDPLDAAIAHRIERRTPLGGSIDGAALLAADTATAVEKLVIRRAENY</sequence>
<organism evidence="2 3">
    <name type="scientific">Nocardia pulmonis</name>
    <dbReference type="NCBI Taxonomy" id="2951408"/>
    <lineage>
        <taxon>Bacteria</taxon>
        <taxon>Bacillati</taxon>
        <taxon>Actinomycetota</taxon>
        <taxon>Actinomycetes</taxon>
        <taxon>Mycobacteriales</taxon>
        <taxon>Nocardiaceae</taxon>
        <taxon>Nocardia</taxon>
    </lineage>
</organism>
<dbReference type="Gene3D" id="3.30.420.40">
    <property type="match status" value="2"/>
</dbReference>
<protein>
    <submittedName>
        <fullName evidence="2">ATPase</fullName>
    </submittedName>
</protein>
<dbReference type="Proteomes" id="UP001139157">
    <property type="component" value="Unassembled WGS sequence"/>
</dbReference>
<keyword evidence="3" id="KW-1185">Reference proteome</keyword>
<gene>
    <name evidence="2" type="ORF">NDR86_23295</name>
</gene>
<comment type="caution">
    <text evidence="2">The sequence shown here is derived from an EMBL/GenBank/DDBJ whole genome shotgun (WGS) entry which is preliminary data.</text>
</comment>
<dbReference type="EMBL" id="JAMRXG010000010">
    <property type="protein sequence ID" value="MCM6776417.1"/>
    <property type="molecule type" value="Genomic_DNA"/>
</dbReference>
<dbReference type="PANTHER" id="PTHR43190:SF3">
    <property type="entry name" value="N-ACETYL-D-GLUCOSAMINE KINASE"/>
    <property type="match status" value="1"/>
</dbReference>
<proteinExistence type="predicted"/>
<reference evidence="2" key="1">
    <citation type="submission" date="2022-06" db="EMBL/GenBank/DDBJ databases">
        <title>Novel species in genus nocardia.</title>
        <authorList>
            <person name="Li F."/>
        </authorList>
    </citation>
    <scope>NUCLEOTIDE SEQUENCE</scope>
    <source>
        <strain evidence="2">CDC141</strain>
    </source>
</reference>
<dbReference type="RefSeq" id="WP_251914718.1">
    <property type="nucleotide sequence ID" value="NZ_JAMRXG010000010.1"/>
</dbReference>
<dbReference type="PANTHER" id="PTHR43190">
    <property type="entry name" value="N-ACETYL-D-GLUCOSAMINE KINASE"/>
    <property type="match status" value="1"/>
</dbReference>
<accession>A0A9X2E947</accession>